<dbReference type="InterPro" id="IPR001254">
    <property type="entry name" value="Trypsin_dom"/>
</dbReference>
<sequence length="432" mass="47803">MKRYKYFKALSALSIIITTLFLGGLTSNATEITPDFLEQIEFRKEFGLETNIDKIKLLNQNVKLHEDSNFEIPLTKAEEEELEERFKIQNEYIPKIKKLLDEKYKNEDFTLYINQENKGEIVIKLKQASEHEKVTVQKDTMVNELKSVGPMFNYRIEDGNYSESDLNKISEQMWEKKGQQNLDFDSTSVDVINEKVIVGIIDYTIEKERQLRLAFGDFPLEVVQVDPPNNHRGSYGGEKIVNSRGGACSSGYYAKSGSNHYLITAGHCSRSYNASTGAVTNHTSDTYKYGTTTLGKVNSIRYGGKIDALTISVSSGNANSNININGAVRKMTSSQARNGDTVGQAVCKLGYATGKSQCGTLKSKNVSYTIAGAAFTELRGTNLTSTGGDSGGTMYNSFQYLGINKGSGGGYTQVYSQIGEINYSLGLSTYLQ</sequence>
<name>A0A3A7PQY9_LISMN</name>
<evidence type="ECO:0000313" key="12">
    <source>
        <dbReference type="Proteomes" id="UP000549379"/>
    </source>
</evidence>
<keyword evidence="1" id="KW-0645">Protease</keyword>
<dbReference type="EMBL" id="AABBHO010000066">
    <property type="protein sequence ID" value="EAG2998525.1"/>
    <property type="molecule type" value="Genomic_DNA"/>
</dbReference>
<dbReference type="AlphaFoldDB" id="A0A3A7PQY9"/>
<dbReference type="RefSeq" id="WP_031641532.1">
    <property type="nucleotide sequence ID" value="NZ_CP011399.1"/>
</dbReference>
<dbReference type="InterPro" id="IPR043504">
    <property type="entry name" value="Peptidase_S1_PA_chymotrypsin"/>
</dbReference>
<feature type="domain" description="Peptidase S1" evidence="3">
    <location>
        <begin position="258"/>
        <end position="409"/>
    </location>
</feature>
<evidence type="ECO:0000313" key="7">
    <source>
        <dbReference type="EMBL" id="EDN7716392.1"/>
    </source>
</evidence>
<evidence type="ECO:0000259" key="3">
    <source>
        <dbReference type="Pfam" id="PF00089"/>
    </source>
</evidence>
<evidence type="ECO:0000313" key="10">
    <source>
        <dbReference type="Proteomes" id="UP000467347"/>
    </source>
</evidence>
<evidence type="ECO:0000313" key="5">
    <source>
        <dbReference type="EMBL" id="EAG4332546.1"/>
    </source>
</evidence>
<accession>A0A3A7PQY9</accession>
<proteinExistence type="predicted"/>
<evidence type="ECO:0000313" key="11">
    <source>
        <dbReference type="Proteomes" id="UP000540117"/>
    </source>
</evidence>
<evidence type="ECO:0000313" key="4">
    <source>
        <dbReference type="EMBL" id="EAG2998525.1"/>
    </source>
</evidence>
<dbReference type="Proteomes" id="UP000455569">
    <property type="component" value="Unassembled WGS sequence"/>
</dbReference>
<keyword evidence="1" id="KW-0720">Serine protease</keyword>
<comment type="caution">
    <text evidence="8">The sequence shown here is derived from an EMBL/GenBank/DDBJ whole genome shotgun (WGS) entry which is preliminary data.</text>
</comment>
<organism evidence="8 10">
    <name type="scientific">Listeria monocytogenes</name>
    <dbReference type="NCBI Taxonomy" id="1639"/>
    <lineage>
        <taxon>Bacteria</taxon>
        <taxon>Bacillati</taxon>
        <taxon>Bacillota</taxon>
        <taxon>Bacilli</taxon>
        <taxon>Bacillales</taxon>
        <taxon>Listeriaceae</taxon>
        <taxon>Listeria</taxon>
    </lineage>
</organism>
<dbReference type="CDD" id="cd21112">
    <property type="entry name" value="alphaLP-like"/>
    <property type="match status" value="1"/>
</dbReference>
<keyword evidence="2" id="KW-0732">Signal</keyword>
<reference evidence="8 10" key="1">
    <citation type="submission" date="2019-11" db="EMBL/GenBank/DDBJ databases">
        <authorList>
            <consortium name="GenomeTrakr: Next Generation Sequencing Network for Food Pathogen Tracability"/>
        </authorList>
    </citation>
    <scope>NUCLEOTIDE SEQUENCE [LARGE SCALE GENOMIC DNA]</scope>
    <source>
        <strain evidence="4 12">10B02965A-1</strain>
        <strain evidence="7 9">CFSAN102901</strain>
        <strain evidence="5 11">FDA1005580-S054-001</strain>
        <strain evidence="6 13">FLAG-38921</strain>
        <strain evidence="8 10">OSF101448</strain>
    </source>
</reference>
<dbReference type="Proteomes" id="UP000540117">
    <property type="component" value="Unassembled WGS sequence"/>
</dbReference>
<gene>
    <name evidence="4" type="ORF">B5K54_14615</name>
    <name evidence="5" type="ORF">CAV64_14965</name>
    <name evidence="6" type="ORF">DCT16_14900</name>
    <name evidence="8" type="ORF">GJW51_14360</name>
    <name evidence="7" type="ORF">GQG13_14825</name>
</gene>
<evidence type="ECO:0000256" key="2">
    <source>
        <dbReference type="SAM" id="SignalP"/>
    </source>
</evidence>
<dbReference type="Proteomes" id="UP000566721">
    <property type="component" value="Unassembled WGS sequence"/>
</dbReference>
<dbReference type="Proteomes" id="UP000467347">
    <property type="component" value="Unassembled WGS sequence"/>
</dbReference>
<protein>
    <recommendedName>
        <fullName evidence="3">Peptidase S1 domain-containing protein</fullName>
    </recommendedName>
</protein>
<dbReference type="Pfam" id="PF00089">
    <property type="entry name" value="Trypsin"/>
    <property type="match status" value="1"/>
</dbReference>
<dbReference type="EMBL" id="AABCVX010000009">
    <property type="protein sequence ID" value="EAG6170664.1"/>
    <property type="molecule type" value="Genomic_DNA"/>
</dbReference>
<dbReference type="Proteomes" id="UP000549379">
    <property type="component" value="Unassembled WGS sequence"/>
</dbReference>
<keyword evidence="1" id="KW-0378">Hydrolase</keyword>
<evidence type="ECO:0000313" key="6">
    <source>
        <dbReference type="EMBL" id="EAG6170664.1"/>
    </source>
</evidence>
<dbReference type="Gene3D" id="2.40.10.10">
    <property type="entry name" value="Trypsin-like serine proteases"/>
    <property type="match status" value="2"/>
</dbReference>
<dbReference type="GO" id="GO:0006508">
    <property type="term" value="P:proteolysis"/>
    <property type="evidence" value="ECO:0007669"/>
    <property type="project" value="InterPro"/>
</dbReference>
<feature type="chain" id="PRO_5043166883" description="Peptidase S1 domain-containing protein" evidence="2">
    <location>
        <begin position="30"/>
        <end position="432"/>
    </location>
</feature>
<evidence type="ECO:0000313" key="9">
    <source>
        <dbReference type="Proteomes" id="UP000455569"/>
    </source>
</evidence>
<dbReference type="SUPFAM" id="SSF50494">
    <property type="entry name" value="Trypsin-like serine proteases"/>
    <property type="match status" value="1"/>
</dbReference>
<dbReference type="GO" id="GO:0004252">
    <property type="term" value="F:serine-type endopeptidase activity"/>
    <property type="evidence" value="ECO:0007669"/>
    <property type="project" value="InterPro"/>
</dbReference>
<feature type="signal peptide" evidence="2">
    <location>
        <begin position="1"/>
        <end position="29"/>
    </location>
</feature>
<dbReference type="EMBL" id="AANCRK010000009">
    <property type="protein sequence ID" value="EDN7716392.1"/>
    <property type="molecule type" value="Genomic_DNA"/>
</dbReference>
<dbReference type="EMBL" id="AABBYJ010000011">
    <property type="protein sequence ID" value="EAG4332546.1"/>
    <property type="molecule type" value="Genomic_DNA"/>
</dbReference>
<evidence type="ECO:0000256" key="1">
    <source>
        <dbReference type="ARBA" id="ARBA00022825"/>
    </source>
</evidence>
<dbReference type="InterPro" id="IPR009003">
    <property type="entry name" value="Peptidase_S1_PA"/>
</dbReference>
<dbReference type="EMBL" id="AANDSR010000014">
    <property type="protein sequence ID" value="EDN9837848.1"/>
    <property type="molecule type" value="Genomic_DNA"/>
</dbReference>
<evidence type="ECO:0000313" key="8">
    <source>
        <dbReference type="EMBL" id="EDN9837848.1"/>
    </source>
</evidence>
<evidence type="ECO:0000313" key="13">
    <source>
        <dbReference type="Proteomes" id="UP000566721"/>
    </source>
</evidence>